<dbReference type="InterPro" id="IPR036890">
    <property type="entry name" value="HATPase_C_sf"/>
</dbReference>
<evidence type="ECO:0000256" key="3">
    <source>
        <dbReference type="ARBA" id="ARBA00022553"/>
    </source>
</evidence>
<evidence type="ECO:0000256" key="2">
    <source>
        <dbReference type="ARBA" id="ARBA00012438"/>
    </source>
</evidence>
<reference evidence="11" key="2">
    <citation type="submission" date="2021-04" db="EMBL/GenBank/DDBJ databases">
        <authorList>
            <person name="Gilroy R."/>
        </authorList>
    </citation>
    <scope>NUCLEOTIDE SEQUENCE</scope>
    <source>
        <strain evidence="11">ChiGjej1B1-98</strain>
    </source>
</reference>
<evidence type="ECO:0000256" key="6">
    <source>
        <dbReference type="ARBA" id="ARBA00022777"/>
    </source>
</evidence>
<dbReference type="PANTHER" id="PTHR24421:SF10">
    <property type="entry name" value="NITRATE_NITRITE SENSOR PROTEIN NARQ"/>
    <property type="match status" value="1"/>
</dbReference>
<sequence>MTTQQEEDRLAPWVVDTLIAGGVVVVLGIVIALSQADAGETPSLLAYAFAAGFGAVLLVRRRFPLTVLTVSVLGMFLYYILEFPAIGVALPVTAALFSAAEAGRTRWSIAAGAFVFAVSLFFRIRDDPQPLGYLLGLDSVVNLGLIAAAIALGFGIRSRRISVRQQRQITRLTREQVERSAELRVQSERERISRELHDSIGHSLSVISLHAGAGGESVGRDDEAVAAAFERIRDQSTASLSELRSLVRLLRADRDGDDGRHVHTLEDIETVLEEGRSAGIRVESRIDIGSAALSPTVDVAAYRVVQESITNTIRHAKAQEIKVGISIEHDSLLVSVADDGAGSDLEEPSGYGIAGMAERVRLLGGTFEMHTAPGEGFTVNATMPVRLTS</sequence>
<feature type="transmembrane region" description="Helical" evidence="9">
    <location>
        <begin position="12"/>
        <end position="32"/>
    </location>
</feature>
<dbReference type="Gene3D" id="1.20.5.1930">
    <property type="match status" value="1"/>
</dbReference>
<dbReference type="EMBL" id="DXDC01000377">
    <property type="protein sequence ID" value="HIY67072.1"/>
    <property type="molecule type" value="Genomic_DNA"/>
</dbReference>
<feature type="transmembrane region" description="Helical" evidence="9">
    <location>
        <begin position="75"/>
        <end position="100"/>
    </location>
</feature>
<organism evidence="11 12">
    <name type="scientific">Candidatus Agrococcus pullicola</name>
    <dbReference type="NCBI Taxonomy" id="2838429"/>
    <lineage>
        <taxon>Bacteria</taxon>
        <taxon>Bacillati</taxon>
        <taxon>Actinomycetota</taxon>
        <taxon>Actinomycetes</taxon>
        <taxon>Micrococcales</taxon>
        <taxon>Microbacteriaceae</taxon>
        <taxon>Agrococcus</taxon>
    </lineage>
</organism>
<keyword evidence="3" id="KW-0597">Phosphoprotein</keyword>
<dbReference type="EC" id="2.7.13.3" evidence="2"/>
<dbReference type="InterPro" id="IPR011712">
    <property type="entry name" value="Sig_transdc_His_kin_sub3_dim/P"/>
</dbReference>
<dbReference type="Gene3D" id="3.30.565.10">
    <property type="entry name" value="Histidine kinase-like ATPase, C-terminal domain"/>
    <property type="match status" value="1"/>
</dbReference>
<keyword evidence="9" id="KW-1133">Transmembrane helix</keyword>
<evidence type="ECO:0000313" key="12">
    <source>
        <dbReference type="Proteomes" id="UP000824005"/>
    </source>
</evidence>
<accession>A0A9D1YWJ0</accession>
<dbReference type="PANTHER" id="PTHR24421">
    <property type="entry name" value="NITRATE/NITRITE SENSOR PROTEIN NARX-RELATED"/>
    <property type="match status" value="1"/>
</dbReference>
<dbReference type="Pfam" id="PF07730">
    <property type="entry name" value="HisKA_3"/>
    <property type="match status" value="1"/>
</dbReference>
<dbReference type="AlphaFoldDB" id="A0A9D1YWJ0"/>
<comment type="caution">
    <text evidence="11">The sequence shown here is derived from an EMBL/GenBank/DDBJ whole genome shotgun (WGS) entry which is preliminary data.</text>
</comment>
<comment type="catalytic activity">
    <reaction evidence="1">
        <text>ATP + protein L-histidine = ADP + protein N-phospho-L-histidine.</text>
        <dbReference type="EC" id="2.7.13.3"/>
    </reaction>
</comment>
<keyword evidence="4" id="KW-0808">Transferase</keyword>
<evidence type="ECO:0000256" key="4">
    <source>
        <dbReference type="ARBA" id="ARBA00022679"/>
    </source>
</evidence>
<dbReference type="InterPro" id="IPR055558">
    <property type="entry name" value="DUF7134"/>
</dbReference>
<evidence type="ECO:0000256" key="9">
    <source>
        <dbReference type="SAM" id="Phobius"/>
    </source>
</evidence>
<dbReference type="Pfam" id="PF02518">
    <property type="entry name" value="HATPase_c"/>
    <property type="match status" value="1"/>
</dbReference>
<evidence type="ECO:0000256" key="7">
    <source>
        <dbReference type="ARBA" id="ARBA00022840"/>
    </source>
</evidence>
<dbReference type="Pfam" id="PF23539">
    <property type="entry name" value="DUF7134"/>
    <property type="match status" value="1"/>
</dbReference>
<proteinExistence type="predicted"/>
<evidence type="ECO:0000259" key="10">
    <source>
        <dbReference type="SMART" id="SM00387"/>
    </source>
</evidence>
<feature type="transmembrane region" description="Helical" evidence="9">
    <location>
        <begin position="131"/>
        <end position="156"/>
    </location>
</feature>
<evidence type="ECO:0000313" key="11">
    <source>
        <dbReference type="EMBL" id="HIY67072.1"/>
    </source>
</evidence>
<dbReference type="CDD" id="cd16917">
    <property type="entry name" value="HATPase_UhpB-NarQ-NarX-like"/>
    <property type="match status" value="1"/>
</dbReference>
<dbReference type="InterPro" id="IPR003594">
    <property type="entry name" value="HATPase_dom"/>
</dbReference>
<keyword evidence="8" id="KW-0902">Two-component regulatory system</keyword>
<gene>
    <name evidence="11" type="ORF">H9830_12455</name>
</gene>
<keyword evidence="6 11" id="KW-0418">Kinase</keyword>
<keyword evidence="7" id="KW-0067">ATP-binding</keyword>
<reference evidence="11" key="1">
    <citation type="journal article" date="2021" name="PeerJ">
        <title>Extensive microbial diversity within the chicken gut microbiome revealed by metagenomics and culture.</title>
        <authorList>
            <person name="Gilroy R."/>
            <person name="Ravi A."/>
            <person name="Getino M."/>
            <person name="Pursley I."/>
            <person name="Horton D.L."/>
            <person name="Alikhan N.F."/>
            <person name="Baker D."/>
            <person name="Gharbi K."/>
            <person name="Hall N."/>
            <person name="Watson M."/>
            <person name="Adriaenssens E.M."/>
            <person name="Foster-Nyarko E."/>
            <person name="Jarju S."/>
            <person name="Secka A."/>
            <person name="Antonio M."/>
            <person name="Oren A."/>
            <person name="Chaudhuri R.R."/>
            <person name="La Ragione R."/>
            <person name="Hildebrand F."/>
            <person name="Pallen M.J."/>
        </authorList>
    </citation>
    <scope>NUCLEOTIDE SEQUENCE</scope>
    <source>
        <strain evidence="11">ChiGjej1B1-98</strain>
    </source>
</reference>
<dbReference type="GO" id="GO:0046983">
    <property type="term" value="F:protein dimerization activity"/>
    <property type="evidence" value="ECO:0007669"/>
    <property type="project" value="InterPro"/>
</dbReference>
<evidence type="ECO:0000256" key="5">
    <source>
        <dbReference type="ARBA" id="ARBA00022741"/>
    </source>
</evidence>
<dbReference type="GO" id="GO:0005524">
    <property type="term" value="F:ATP binding"/>
    <property type="evidence" value="ECO:0007669"/>
    <property type="project" value="UniProtKB-KW"/>
</dbReference>
<keyword evidence="9" id="KW-0472">Membrane</keyword>
<dbReference type="SMART" id="SM00387">
    <property type="entry name" value="HATPase_c"/>
    <property type="match status" value="1"/>
</dbReference>
<feature type="transmembrane region" description="Helical" evidence="9">
    <location>
        <begin position="44"/>
        <end position="63"/>
    </location>
</feature>
<dbReference type="SUPFAM" id="SSF55874">
    <property type="entry name" value="ATPase domain of HSP90 chaperone/DNA topoisomerase II/histidine kinase"/>
    <property type="match status" value="1"/>
</dbReference>
<keyword evidence="5" id="KW-0547">Nucleotide-binding</keyword>
<name>A0A9D1YWJ0_9MICO</name>
<evidence type="ECO:0000256" key="8">
    <source>
        <dbReference type="ARBA" id="ARBA00023012"/>
    </source>
</evidence>
<feature type="domain" description="Histidine kinase/HSP90-like ATPase" evidence="10">
    <location>
        <begin position="296"/>
        <end position="387"/>
    </location>
</feature>
<dbReference type="GO" id="GO:0016020">
    <property type="term" value="C:membrane"/>
    <property type="evidence" value="ECO:0007669"/>
    <property type="project" value="InterPro"/>
</dbReference>
<feature type="transmembrane region" description="Helical" evidence="9">
    <location>
        <begin position="107"/>
        <end position="125"/>
    </location>
</feature>
<dbReference type="GO" id="GO:0000155">
    <property type="term" value="F:phosphorelay sensor kinase activity"/>
    <property type="evidence" value="ECO:0007669"/>
    <property type="project" value="InterPro"/>
</dbReference>
<protein>
    <recommendedName>
        <fullName evidence="2">histidine kinase</fullName>
        <ecNumber evidence="2">2.7.13.3</ecNumber>
    </recommendedName>
</protein>
<dbReference type="InterPro" id="IPR050482">
    <property type="entry name" value="Sensor_HK_TwoCompSys"/>
</dbReference>
<evidence type="ECO:0000256" key="1">
    <source>
        <dbReference type="ARBA" id="ARBA00000085"/>
    </source>
</evidence>
<keyword evidence="9" id="KW-0812">Transmembrane</keyword>
<dbReference type="Proteomes" id="UP000824005">
    <property type="component" value="Unassembled WGS sequence"/>
</dbReference>